<evidence type="ECO:0000313" key="3">
    <source>
        <dbReference type="EMBL" id="MWV27131.1"/>
    </source>
</evidence>
<feature type="compositionally biased region" description="Gly residues" evidence="1">
    <location>
        <begin position="431"/>
        <end position="440"/>
    </location>
</feature>
<dbReference type="InterPro" id="IPR024191">
    <property type="entry name" value="Peptidase_M61"/>
</dbReference>
<evidence type="ECO:0000259" key="2">
    <source>
        <dbReference type="SMART" id="SM00228"/>
    </source>
</evidence>
<dbReference type="PIRSF" id="PIRSF016493">
    <property type="entry name" value="Glycyl_aminpptds"/>
    <property type="match status" value="1"/>
</dbReference>
<dbReference type="InterPro" id="IPR040756">
    <property type="entry name" value="Peptidase_M61_N"/>
</dbReference>
<sequence length="621" mass="69223">MDQSSGAQASAIQLSVDATDVARAIFWATQTMSVQGREGRIALTLAKWLPAYHAPRGAIDRLAGLDFRADGSPCRWQRDPDDPYRILVDLPEGAMRLDITCQSLSPTQGNQGRIMVSDEILRFHWEECLLYPADAPIDDILVEPALRLPEGWDWACALGRADEAQTGPGQSMLRFKPVNVRTLIDCPVLAGIHTHREDLDANVELLIVADRQDQLPQGTEELECHKRLIAEADVLFGHRPFDNYVFLMACSDQIGRMGLEHECCSEEGVRATYFSNWQSSTTERDLLPHEYVHAWVGKYRVPAGNYQSDFSRMTNELMWVYEGLTQYYGHVLAARCGLICAELTREAFALVFATYDNRPGRTWRPLADTDNDPIFTAREAQPWQSWQRSEDYYSEGLLIWMEADTIIRQGSDGKRSLDDLMRRFFAPDGAGDPGVAGGQGQRRTPEPYGRDELIRALTDLHEYDWAGFFKSRVDGIAPHAPYAGIENGGYRLVWQGHPSGWQADDQTHHSYFDFSYSMGVKMGIGAKVIDVLWDGPAFNAGMTKGMEVLSVGGVTYSHAAMQDALDNCADGGGSVELVVKRLDKVKTLTIDCPTGQRYPALVPDGDGPHLLDAILRPRATS</sequence>
<dbReference type="SUPFAM" id="SSF50156">
    <property type="entry name" value="PDZ domain-like"/>
    <property type="match status" value="1"/>
</dbReference>
<proteinExistence type="predicted"/>
<dbReference type="Gene3D" id="1.10.390.10">
    <property type="entry name" value="Neutral Protease Domain 2"/>
    <property type="match status" value="1"/>
</dbReference>
<gene>
    <name evidence="3" type="ORF">GRF63_04355</name>
</gene>
<dbReference type="Pfam" id="PF17899">
    <property type="entry name" value="Peptidase_M61_N"/>
    <property type="match status" value="1"/>
</dbReference>
<dbReference type="Pfam" id="PF05299">
    <property type="entry name" value="Peptidase_M61"/>
    <property type="match status" value="1"/>
</dbReference>
<organism evidence="3 4">
    <name type="scientific">Aurantiacibacter rhizosphaerae</name>
    <dbReference type="NCBI Taxonomy" id="2691582"/>
    <lineage>
        <taxon>Bacteria</taxon>
        <taxon>Pseudomonadati</taxon>
        <taxon>Pseudomonadota</taxon>
        <taxon>Alphaproteobacteria</taxon>
        <taxon>Sphingomonadales</taxon>
        <taxon>Erythrobacteraceae</taxon>
        <taxon>Aurantiacibacter</taxon>
    </lineage>
</organism>
<dbReference type="Gene3D" id="2.60.40.3650">
    <property type="match status" value="1"/>
</dbReference>
<keyword evidence="4" id="KW-1185">Reference proteome</keyword>
<evidence type="ECO:0000313" key="4">
    <source>
        <dbReference type="Proteomes" id="UP000461409"/>
    </source>
</evidence>
<evidence type="ECO:0000256" key="1">
    <source>
        <dbReference type="SAM" id="MobiDB-lite"/>
    </source>
</evidence>
<comment type="caution">
    <text evidence="3">The sequence shown here is derived from an EMBL/GenBank/DDBJ whole genome shotgun (WGS) entry which is preliminary data.</text>
</comment>
<accession>A0A844X9M8</accession>
<dbReference type="InterPro" id="IPR007963">
    <property type="entry name" value="Peptidase_M61_catalytic"/>
</dbReference>
<reference evidence="3 4" key="1">
    <citation type="submission" date="2019-12" db="EMBL/GenBank/DDBJ databases">
        <authorList>
            <person name="Lee S.D."/>
        </authorList>
    </citation>
    <scope>NUCLEOTIDE SEQUENCE [LARGE SCALE GENOMIC DNA]</scope>
    <source>
        <strain evidence="3 4">GH3-10</strain>
    </source>
</reference>
<dbReference type="Proteomes" id="UP000461409">
    <property type="component" value="Unassembled WGS sequence"/>
</dbReference>
<feature type="region of interest" description="Disordered" evidence="1">
    <location>
        <begin position="428"/>
        <end position="448"/>
    </location>
</feature>
<dbReference type="InterPro" id="IPR027268">
    <property type="entry name" value="Peptidase_M4/M1_CTD_sf"/>
</dbReference>
<dbReference type="EMBL" id="WUBR01000001">
    <property type="protein sequence ID" value="MWV27131.1"/>
    <property type="molecule type" value="Genomic_DNA"/>
</dbReference>
<protein>
    <submittedName>
        <fullName evidence="3">Peptidase M61</fullName>
    </submittedName>
</protein>
<dbReference type="AlphaFoldDB" id="A0A844X9M8"/>
<reference evidence="3 4" key="2">
    <citation type="submission" date="2020-02" db="EMBL/GenBank/DDBJ databases">
        <title>Erythrobacter dongmakensis sp. nov., isolated from a tidal mudflat.</title>
        <authorList>
            <person name="Kim I.S."/>
        </authorList>
    </citation>
    <scope>NUCLEOTIDE SEQUENCE [LARGE SCALE GENOMIC DNA]</scope>
    <source>
        <strain evidence="3 4">GH3-10</strain>
    </source>
</reference>
<dbReference type="Gene3D" id="2.30.42.10">
    <property type="match status" value="1"/>
</dbReference>
<feature type="domain" description="PDZ" evidence="2">
    <location>
        <begin position="510"/>
        <end position="583"/>
    </location>
</feature>
<dbReference type="SMART" id="SM00228">
    <property type="entry name" value="PDZ"/>
    <property type="match status" value="1"/>
</dbReference>
<name>A0A844X9M8_9SPHN</name>
<dbReference type="InterPro" id="IPR001478">
    <property type="entry name" value="PDZ"/>
</dbReference>
<dbReference type="InterPro" id="IPR036034">
    <property type="entry name" value="PDZ_sf"/>
</dbReference>
<dbReference type="RefSeq" id="WP_160484732.1">
    <property type="nucleotide sequence ID" value="NZ_WUBR01000001.1"/>
</dbReference>